<name>A0A239L627_9ACTN</name>
<gene>
    <name evidence="1" type="ORF">SAMN05216252_118116</name>
</gene>
<dbReference type="Proteomes" id="UP000198280">
    <property type="component" value="Unassembled WGS sequence"/>
</dbReference>
<evidence type="ECO:0000313" key="1">
    <source>
        <dbReference type="EMBL" id="SNT25901.1"/>
    </source>
</evidence>
<accession>A0A239L627</accession>
<sequence>MDRRSVDLDGGPVAAGVRTDGGLGFVLVLHRRKDGFAASELYWSTRGPDLRWTVAEHLSGGPTGCDPAYGSSWEAVLADAAFTVLSSSESLLSTGAGVFEEEDEGELVGVHELLVSRRVGHLRIERSALGAGPSYAPHTVWEQRLASPFALVAVRPGERVRVVAVERDGAAGEGVELLPPTG</sequence>
<proteinExistence type="predicted"/>
<dbReference type="AlphaFoldDB" id="A0A239L627"/>
<reference evidence="1 2" key="1">
    <citation type="submission" date="2017-06" db="EMBL/GenBank/DDBJ databases">
        <authorList>
            <person name="Kim H.J."/>
            <person name="Triplett B.A."/>
        </authorList>
    </citation>
    <scope>NUCLEOTIDE SEQUENCE [LARGE SCALE GENOMIC DNA]</scope>
    <source>
        <strain evidence="1 2">CGMCC 4.1858</strain>
    </source>
</reference>
<evidence type="ECO:0000313" key="2">
    <source>
        <dbReference type="Proteomes" id="UP000198280"/>
    </source>
</evidence>
<dbReference type="EMBL" id="FZOF01000018">
    <property type="protein sequence ID" value="SNT25901.1"/>
    <property type="molecule type" value="Genomic_DNA"/>
</dbReference>
<protein>
    <submittedName>
        <fullName evidence="1">Uncharacterized protein</fullName>
    </submittedName>
</protein>
<keyword evidence="2" id="KW-1185">Reference proteome</keyword>
<organism evidence="1 2">
    <name type="scientific">Actinacidiphila glaucinigra</name>
    <dbReference type="NCBI Taxonomy" id="235986"/>
    <lineage>
        <taxon>Bacteria</taxon>
        <taxon>Bacillati</taxon>
        <taxon>Actinomycetota</taxon>
        <taxon>Actinomycetes</taxon>
        <taxon>Kitasatosporales</taxon>
        <taxon>Streptomycetaceae</taxon>
        <taxon>Actinacidiphila</taxon>
    </lineage>
</organism>